<gene>
    <name evidence="2" type="ORF">PT974_06594</name>
</gene>
<reference evidence="2 3" key="1">
    <citation type="submission" date="2024-01" db="EMBL/GenBank/DDBJ databases">
        <title>Complete genome of Cladobotryum mycophilum ATHUM6906.</title>
        <authorList>
            <person name="Christinaki A.C."/>
            <person name="Myridakis A.I."/>
            <person name="Kouvelis V.N."/>
        </authorList>
    </citation>
    <scope>NUCLEOTIDE SEQUENCE [LARGE SCALE GENOMIC DNA]</scope>
    <source>
        <strain evidence="2 3">ATHUM6906</strain>
    </source>
</reference>
<protein>
    <recommendedName>
        <fullName evidence="4">Myb-like domain-containing protein</fullName>
    </recommendedName>
</protein>
<feature type="compositionally biased region" description="Low complexity" evidence="1">
    <location>
        <begin position="165"/>
        <end position="180"/>
    </location>
</feature>
<feature type="compositionally biased region" description="Low complexity" evidence="1">
    <location>
        <begin position="12"/>
        <end position="24"/>
    </location>
</feature>
<feature type="compositionally biased region" description="Basic and acidic residues" evidence="1">
    <location>
        <begin position="243"/>
        <end position="281"/>
    </location>
</feature>
<feature type="compositionally biased region" description="Polar residues" evidence="1">
    <location>
        <begin position="66"/>
        <end position="84"/>
    </location>
</feature>
<evidence type="ECO:0000313" key="2">
    <source>
        <dbReference type="EMBL" id="KAK5993166.1"/>
    </source>
</evidence>
<feature type="compositionally biased region" description="Low complexity" evidence="1">
    <location>
        <begin position="105"/>
        <end position="120"/>
    </location>
</feature>
<feature type="compositionally biased region" description="Basic and acidic residues" evidence="1">
    <location>
        <begin position="433"/>
        <end position="456"/>
    </location>
</feature>
<evidence type="ECO:0008006" key="4">
    <source>
        <dbReference type="Google" id="ProtNLM"/>
    </source>
</evidence>
<accession>A0ABR0SMZ9</accession>
<feature type="compositionally biased region" description="Low complexity" evidence="1">
    <location>
        <begin position="135"/>
        <end position="149"/>
    </location>
</feature>
<dbReference type="EMBL" id="JAVFKD010000012">
    <property type="protein sequence ID" value="KAK5993166.1"/>
    <property type="molecule type" value="Genomic_DNA"/>
</dbReference>
<dbReference type="Proteomes" id="UP001338125">
    <property type="component" value="Unassembled WGS sequence"/>
</dbReference>
<sequence length="471" mass="52142">MPSKRMNRSGDAESSSNVESSVDSIGTDASTKNQKTRCLKDAKCLKKTTCLKDTECLKKKPCLKDVTSSQSQGESGTDTSTESCLKTRQTKKKNKNKKLRKNAVSEFSESSEATATSTSAGGACVSISDSESKASKSSSKATSKIDTTSQSGGASHEVTSDTKSSKSSKSSKASKTDTSTNAAVSSDDQRSPWTLSDDCALRGMKEAGDGLTWTEIATTLGINKDEVRACWKVIKDQSALAATHKEEKVKEKAGKKNKESVDNKHKETTKNKSSKKAESKGQENAPAPTENQKKAKKAKSGAPKKEHKSEKEQIAVQDNKPTEKKTAEVYQYDLLSGEEASSEFSTSNDDQYDPEEEEYRQNRYLHKEIYSQLYPGYINIEPDEYFSPQDCRVLATAESKYQRSKWLEMQANFYNVTGRMVPLELIRAKCERGEKENRAAERAHEGTVDKQKRVRDWVSQVPDEEYEDTES</sequence>
<name>A0ABR0SMZ9_9HYPO</name>
<proteinExistence type="predicted"/>
<comment type="caution">
    <text evidence="2">The sequence shown here is derived from an EMBL/GenBank/DDBJ whole genome shotgun (WGS) entry which is preliminary data.</text>
</comment>
<feature type="compositionally biased region" description="Basic residues" evidence="1">
    <location>
        <begin position="88"/>
        <end position="101"/>
    </location>
</feature>
<evidence type="ECO:0000256" key="1">
    <source>
        <dbReference type="SAM" id="MobiDB-lite"/>
    </source>
</evidence>
<feature type="region of interest" description="Disordered" evidence="1">
    <location>
        <begin position="433"/>
        <end position="471"/>
    </location>
</feature>
<feature type="compositionally biased region" description="Basic and acidic residues" evidence="1">
    <location>
        <begin position="303"/>
        <end position="313"/>
    </location>
</feature>
<feature type="region of interest" description="Disordered" evidence="1">
    <location>
        <begin position="237"/>
        <end position="358"/>
    </location>
</feature>
<feature type="region of interest" description="Disordered" evidence="1">
    <location>
        <begin position="1"/>
        <end position="37"/>
    </location>
</feature>
<feature type="region of interest" description="Disordered" evidence="1">
    <location>
        <begin position="64"/>
        <end position="195"/>
    </location>
</feature>
<feature type="compositionally biased region" description="Acidic residues" evidence="1">
    <location>
        <begin position="462"/>
        <end position="471"/>
    </location>
</feature>
<keyword evidence="3" id="KW-1185">Reference proteome</keyword>
<feature type="compositionally biased region" description="Polar residues" evidence="1">
    <location>
        <begin position="181"/>
        <end position="194"/>
    </location>
</feature>
<organism evidence="2 3">
    <name type="scientific">Cladobotryum mycophilum</name>
    <dbReference type="NCBI Taxonomy" id="491253"/>
    <lineage>
        <taxon>Eukaryota</taxon>
        <taxon>Fungi</taxon>
        <taxon>Dikarya</taxon>
        <taxon>Ascomycota</taxon>
        <taxon>Pezizomycotina</taxon>
        <taxon>Sordariomycetes</taxon>
        <taxon>Hypocreomycetidae</taxon>
        <taxon>Hypocreales</taxon>
        <taxon>Hypocreaceae</taxon>
        <taxon>Cladobotryum</taxon>
    </lineage>
</organism>
<evidence type="ECO:0000313" key="3">
    <source>
        <dbReference type="Proteomes" id="UP001338125"/>
    </source>
</evidence>